<dbReference type="SUPFAM" id="SSF55469">
    <property type="entry name" value="FMN-dependent nitroreductase-like"/>
    <property type="match status" value="2"/>
</dbReference>
<keyword evidence="3" id="KW-1185">Reference proteome</keyword>
<dbReference type="Gene3D" id="3.40.109.10">
    <property type="entry name" value="NADH Oxidase"/>
    <property type="match status" value="1"/>
</dbReference>
<accession>A0ABP6PWR4</accession>
<reference evidence="3" key="1">
    <citation type="journal article" date="2019" name="Int. J. Syst. Evol. Microbiol.">
        <title>The Global Catalogue of Microorganisms (GCM) 10K type strain sequencing project: providing services to taxonomists for standard genome sequencing and annotation.</title>
        <authorList>
            <consortium name="The Broad Institute Genomics Platform"/>
            <consortium name="The Broad Institute Genome Sequencing Center for Infectious Disease"/>
            <person name="Wu L."/>
            <person name="Ma J."/>
        </authorList>
    </citation>
    <scope>NUCLEOTIDE SEQUENCE [LARGE SCALE GENOMIC DNA]</scope>
    <source>
        <strain evidence="3">JCM 9377</strain>
    </source>
</reference>
<evidence type="ECO:0000313" key="2">
    <source>
        <dbReference type="EMBL" id="GAA3194262.1"/>
    </source>
</evidence>
<dbReference type="InterPro" id="IPR050627">
    <property type="entry name" value="Nitroreductase/BluB"/>
</dbReference>
<comment type="caution">
    <text evidence="2">The sequence shown here is derived from an EMBL/GenBank/DDBJ whole genome shotgun (WGS) entry which is preliminary data.</text>
</comment>
<gene>
    <name evidence="2" type="ORF">GCM10010468_04010</name>
</gene>
<dbReference type="NCBIfam" id="NF047509">
    <property type="entry name" value="Rv3131_FMN_oxido"/>
    <property type="match status" value="1"/>
</dbReference>
<proteinExistence type="predicted"/>
<dbReference type="PANTHER" id="PTHR23026">
    <property type="entry name" value="NADPH NITROREDUCTASE"/>
    <property type="match status" value="1"/>
</dbReference>
<dbReference type="InterPro" id="IPR000415">
    <property type="entry name" value="Nitroreductase-like"/>
</dbReference>
<dbReference type="Pfam" id="PF00881">
    <property type="entry name" value="Nitroreductase"/>
    <property type="match status" value="1"/>
</dbReference>
<dbReference type="RefSeq" id="WP_344821408.1">
    <property type="nucleotide sequence ID" value="NZ_BAAAUV010000001.1"/>
</dbReference>
<organism evidence="2 3">
    <name type="scientific">Actinocorallia longicatena</name>
    <dbReference type="NCBI Taxonomy" id="111803"/>
    <lineage>
        <taxon>Bacteria</taxon>
        <taxon>Bacillati</taxon>
        <taxon>Actinomycetota</taxon>
        <taxon>Actinomycetes</taxon>
        <taxon>Streptosporangiales</taxon>
        <taxon>Thermomonosporaceae</taxon>
        <taxon>Actinocorallia</taxon>
    </lineage>
</organism>
<protein>
    <submittedName>
        <fullName evidence="2">Nitroreductase</fullName>
    </submittedName>
</protein>
<dbReference type="Proteomes" id="UP001501237">
    <property type="component" value="Unassembled WGS sequence"/>
</dbReference>
<evidence type="ECO:0000313" key="3">
    <source>
        <dbReference type="Proteomes" id="UP001501237"/>
    </source>
</evidence>
<feature type="domain" description="Nitroreductase" evidence="1">
    <location>
        <begin position="116"/>
        <end position="300"/>
    </location>
</feature>
<evidence type="ECO:0000259" key="1">
    <source>
        <dbReference type="Pfam" id="PF00881"/>
    </source>
</evidence>
<dbReference type="PANTHER" id="PTHR23026:SF123">
    <property type="entry name" value="NAD(P)H NITROREDUCTASE RV3131-RELATED"/>
    <property type="match status" value="1"/>
</dbReference>
<name>A0ABP6PWR4_9ACTN</name>
<dbReference type="InterPro" id="IPR029479">
    <property type="entry name" value="Nitroreductase"/>
</dbReference>
<sequence>MPSLEETMTIMDWIGAATRAPSLHNTQPWLFRPVPGGIEVHADLTRRLPSADLRGRALHLSLGAAIMNLRIAMRRSGLPPRTVLMPDPRRSTHVATVLADGAAPVRDEDRELYEAISRRRSNREPFEDRVPAAARLAALAEAARRERAVLEFAGDPERDALLSLARTAGTRMRADPAHRDELRRWTTDDPYREDGVFLDAVGPRSARAAFPLRDFAADRETPGRRTAEFEREPCLATLSTAGDGPEDWLRAGQALQNVLLEAVRHGLETCLFTQPLEDPALRDLLGHDGLAVQGVVRIGYGPPAPPTRRRPPEDVLL</sequence>
<dbReference type="EMBL" id="BAAAUV010000001">
    <property type="protein sequence ID" value="GAA3194262.1"/>
    <property type="molecule type" value="Genomic_DNA"/>
</dbReference>